<gene>
    <name evidence="1" type="ORF">WKW80_35430</name>
</gene>
<keyword evidence="2" id="KW-1185">Reference proteome</keyword>
<name>A0ABU8WBB4_9BURK</name>
<dbReference type="EMBL" id="JBBKZV010000057">
    <property type="protein sequence ID" value="MEJ8827218.1"/>
    <property type="molecule type" value="Genomic_DNA"/>
</dbReference>
<proteinExistence type="predicted"/>
<dbReference type="Proteomes" id="UP001363010">
    <property type="component" value="Unassembled WGS sequence"/>
</dbReference>
<protein>
    <submittedName>
        <fullName evidence="1">Uncharacterized protein</fullName>
    </submittedName>
</protein>
<accession>A0ABU8WBB4</accession>
<dbReference type="RefSeq" id="WP_340368248.1">
    <property type="nucleotide sequence ID" value="NZ_JBBKZV010000057.1"/>
</dbReference>
<reference evidence="1 2" key="1">
    <citation type="submission" date="2024-03" db="EMBL/GenBank/DDBJ databases">
        <title>Novel species of the genus Variovorax.</title>
        <authorList>
            <person name="Liu Q."/>
            <person name="Xin Y.-H."/>
        </authorList>
    </citation>
    <scope>NUCLEOTIDE SEQUENCE [LARGE SCALE GENOMIC DNA]</scope>
    <source>
        <strain evidence="1 2">KACC 18501</strain>
    </source>
</reference>
<sequence length="239" mass="26769">MATLLARSTDAQAQLGRTHIANQVRHQLATIQSRQSEWDGARKPIDALYAKLQWFGAEVSADADLQEVLGKVRYLSGQAQELLRSGTDMEVLTQDELWVRLINQAKTAADTARAAVRAAWRARVLAAGTLPAPEEISNLMMPSPTNQAALRAYREQHERYRALRDRLEPGSESDLYAVDQYARDLQARQQSFALNLPPEVKLFREALPLGAPLPLLTPSVLQWLQEHDDPTRFAVHVKS</sequence>
<organism evidence="1 2">
    <name type="scientific">Variovorax humicola</name>
    <dbReference type="NCBI Taxonomy" id="1769758"/>
    <lineage>
        <taxon>Bacteria</taxon>
        <taxon>Pseudomonadati</taxon>
        <taxon>Pseudomonadota</taxon>
        <taxon>Betaproteobacteria</taxon>
        <taxon>Burkholderiales</taxon>
        <taxon>Comamonadaceae</taxon>
        <taxon>Variovorax</taxon>
    </lineage>
</organism>
<evidence type="ECO:0000313" key="1">
    <source>
        <dbReference type="EMBL" id="MEJ8827218.1"/>
    </source>
</evidence>
<evidence type="ECO:0000313" key="2">
    <source>
        <dbReference type="Proteomes" id="UP001363010"/>
    </source>
</evidence>
<comment type="caution">
    <text evidence="1">The sequence shown here is derived from an EMBL/GenBank/DDBJ whole genome shotgun (WGS) entry which is preliminary data.</text>
</comment>